<feature type="chain" id="PRO_5024423307" evidence="2">
    <location>
        <begin position="26"/>
        <end position="324"/>
    </location>
</feature>
<evidence type="ECO:0000313" key="4">
    <source>
        <dbReference type="EMBL" id="KAB0285486.1"/>
    </source>
</evidence>
<dbReference type="InterPro" id="IPR050300">
    <property type="entry name" value="GDXG_lipolytic_enzyme"/>
</dbReference>
<dbReference type="Gene3D" id="3.40.50.1820">
    <property type="entry name" value="alpha/beta hydrolase"/>
    <property type="match status" value="1"/>
</dbReference>
<dbReference type="AlphaFoldDB" id="A0A5N3QTG3"/>
<evidence type="ECO:0000256" key="2">
    <source>
        <dbReference type="SAM" id="SignalP"/>
    </source>
</evidence>
<proteinExistence type="predicted"/>
<sequence>MFKINYLTKAVLASALIGFTSFTMAGEHQVIEGVVYGQGDITSNGKVEPRDLWMDAYLPSTSGGEATEAIFMTFGGAYHRGHPHAPYLMEGAQTTSMKEYCETFVKQGYACFTIDYRVAPEIPVPTGEGYSKDMLDLAPAANMEGQVNIVRSLMNLPPLDFSNRSDVEIVENTVLAAAEDLRTAVNFVKDNAKEYNIDPDKIVLGGFSAGAITSLNVGHGMQEPVAGVMMLGTAEIGFDIKKTVVDGKSVSPILMFQGQYDLPATFMGTPELLKHYEKVGVDYSYSWVPGASHFYPSGAVALSGDGLRQPIEQRMLAFIERVTK</sequence>
<dbReference type="EMBL" id="VWSE01000010">
    <property type="protein sequence ID" value="KAB0285486.1"/>
    <property type="molecule type" value="Genomic_DNA"/>
</dbReference>
<dbReference type="InterPro" id="IPR029058">
    <property type="entry name" value="AB_hydrolase_fold"/>
</dbReference>
<feature type="domain" description="BD-FAE-like" evidence="3">
    <location>
        <begin position="174"/>
        <end position="218"/>
    </location>
</feature>
<dbReference type="InterPro" id="IPR049492">
    <property type="entry name" value="BD-FAE-like_dom"/>
</dbReference>
<evidence type="ECO:0000259" key="3">
    <source>
        <dbReference type="Pfam" id="PF20434"/>
    </source>
</evidence>
<evidence type="ECO:0000313" key="5">
    <source>
        <dbReference type="Proteomes" id="UP000326789"/>
    </source>
</evidence>
<comment type="caution">
    <text evidence="4">The sequence shown here is derived from an EMBL/GenBank/DDBJ whole genome shotgun (WGS) entry which is preliminary data.</text>
</comment>
<keyword evidence="2" id="KW-0732">Signal</keyword>
<protein>
    <submittedName>
        <fullName evidence="4">Alpha/beta hydrolase fold domain-containing protein</fullName>
    </submittedName>
</protein>
<name>A0A5N3QTG3_9VIBR</name>
<dbReference type="Pfam" id="PF20434">
    <property type="entry name" value="BD-FAE"/>
    <property type="match status" value="1"/>
</dbReference>
<organism evidence="4 5">
    <name type="scientific">Vibrio fortis</name>
    <dbReference type="NCBI Taxonomy" id="212667"/>
    <lineage>
        <taxon>Bacteria</taxon>
        <taxon>Pseudomonadati</taxon>
        <taxon>Pseudomonadota</taxon>
        <taxon>Gammaproteobacteria</taxon>
        <taxon>Vibrionales</taxon>
        <taxon>Vibrionaceae</taxon>
        <taxon>Vibrio</taxon>
    </lineage>
</organism>
<dbReference type="GO" id="GO:0016787">
    <property type="term" value="F:hydrolase activity"/>
    <property type="evidence" value="ECO:0007669"/>
    <property type="project" value="UniProtKB-KW"/>
</dbReference>
<dbReference type="SUPFAM" id="SSF53474">
    <property type="entry name" value="alpha/beta-Hydrolases"/>
    <property type="match status" value="1"/>
</dbReference>
<dbReference type="PANTHER" id="PTHR48081">
    <property type="entry name" value="AB HYDROLASE SUPERFAMILY PROTEIN C4A8.06C"/>
    <property type="match status" value="1"/>
</dbReference>
<reference evidence="4 5" key="1">
    <citation type="submission" date="2019-09" db="EMBL/GenBank/DDBJ databases">
        <title>Whole genome sequence of Vibrio fortis.</title>
        <authorList>
            <person name="Das S.K."/>
        </authorList>
    </citation>
    <scope>NUCLEOTIDE SEQUENCE [LARGE SCALE GENOMIC DNA]</scope>
    <source>
        <strain evidence="4 5">AN60</strain>
    </source>
</reference>
<dbReference type="RefSeq" id="WP_150873187.1">
    <property type="nucleotide sequence ID" value="NZ_VWSE01000010.1"/>
</dbReference>
<accession>A0A5N3QTG3</accession>
<feature type="signal peptide" evidence="2">
    <location>
        <begin position="1"/>
        <end position="25"/>
    </location>
</feature>
<keyword evidence="1 4" id="KW-0378">Hydrolase</keyword>
<dbReference type="Proteomes" id="UP000326789">
    <property type="component" value="Unassembled WGS sequence"/>
</dbReference>
<evidence type="ECO:0000256" key="1">
    <source>
        <dbReference type="ARBA" id="ARBA00022801"/>
    </source>
</evidence>
<gene>
    <name evidence="4" type="ORF">F2P58_23545</name>
</gene>